<evidence type="ECO:0000313" key="2">
    <source>
        <dbReference type="Proteomes" id="UP000003327"/>
    </source>
</evidence>
<evidence type="ECO:0000313" key="1">
    <source>
        <dbReference type="EMBL" id="EEX17133.1"/>
    </source>
</evidence>
<dbReference type="Proteomes" id="UP000003327">
    <property type="component" value="Unassembled WGS sequence"/>
</dbReference>
<organism evidence="1 2">
    <name type="scientific">Prevotella veroralis F0319</name>
    <dbReference type="NCBI Taxonomy" id="649761"/>
    <lineage>
        <taxon>Bacteria</taxon>
        <taxon>Pseudomonadati</taxon>
        <taxon>Bacteroidota</taxon>
        <taxon>Bacteroidia</taxon>
        <taxon>Bacteroidales</taxon>
        <taxon>Prevotellaceae</taxon>
        <taxon>Prevotella</taxon>
    </lineage>
</organism>
<dbReference type="RefSeq" id="WP_004384688.1">
    <property type="nucleotide sequence ID" value="NZ_GG698719.1"/>
</dbReference>
<dbReference type="EMBL" id="ACVA01000076">
    <property type="protein sequence ID" value="EEX17133.1"/>
    <property type="molecule type" value="Genomic_DNA"/>
</dbReference>
<comment type="caution">
    <text evidence="1">The sequence shown here is derived from an EMBL/GenBank/DDBJ whole genome shotgun (WGS) entry which is preliminary data.</text>
</comment>
<sequence>MDYQVVEIKNPVLNINDSKVYGMFNKLIKLKIMGYQHEYGNSIMPIGAYDFLSDHIAICTKESNGDLNPIAMFETLRYSTCKEFKISFPPIELTMTGGNHVLSSEIQKSAKKLLEHGNDILYDSSWTVAPEQRQKNNISSILRLVLSLWVNLHLDSDITPFFVSATLKVGTDKIFKTAGCVPVSDSPYYKLANINNQNAEMFLCCKFSNTMLKLSNMYSKLWADRIILGK</sequence>
<accession>C9MTM6</accession>
<protein>
    <submittedName>
        <fullName evidence="1">Uncharacterized protein</fullName>
    </submittedName>
</protein>
<dbReference type="STRING" id="649761.HMPREF0973_03004"/>
<dbReference type="AlphaFoldDB" id="C9MTM6"/>
<dbReference type="eggNOG" id="ENOG502ZU4Y">
    <property type="taxonomic scope" value="Bacteria"/>
</dbReference>
<dbReference type="HOGENOM" id="CLU_1203951_0_0_10"/>
<gene>
    <name evidence="1" type="ORF">HMPREF0973_03004</name>
</gene>
<dbReference type="OrthoDB" id="9553869at2"/>
<keyword evidence="2" id="KW-1185">Reference proteome</keyword>
<reference evidence="1 2" key="1">
    <citation type="submission" date="2009-09" db="EMBL/GenBank/DDBJ databases">
        <authorList>
            <person name="Weinstock G."/>
            <person name="Sodergren E."/>
            <person name="Clifton S."/>
            <person name="Fulton L."/>
            <person name="Fulton B."/>
            <person name="Courtney L."/>
            <person name="Fronick C."/>
            <person name="Harrison M."/>
            <person name="Strong C."/>
            <person name="Farmer C."/>
            <person name="Delahaunty K."/>
            <person name="Markovic C."/>
            <person name="Hall O."/>
            <person name="Minx P."/>
            <person name="Tomlinson C."/>
            <person name="Mitreva M."/>
            <person name="Nelson J."/>
            <person name="Hou S."/>
            <person name="Wollam A."/>
            <person name="Pepin K.H."/>
            <person name="Johnson M."/>
            <person name="Bhonagiri V."/>
            <person name="Nash W.E."/>
            <person name="Warren W."/>
            <person name="Chinwalla A."/>
            <person name="Mardis E.R."/>
            <person name="Wilson R.K."/>
        </authorList>
    </citation>
    <scope>NUCLEOTIDE SEQUENCE [LARGE SCALE GENOMIC DNA]</scope>
    <source>
        <strain evidence="1 2">F0319</strain>
    </source>
</reference>
<name>C9MTM6_9BACT</name>
<proteinExistence type="predicted"/>